<dbReference type="RefSeq" id="WP_146866204.1">
    <property type="nucleotide sequence ID" value="NZ_BKAU01000005.1"/>
</dbReference>
<dbReference type="OrthoDB" id="2781053at2"/>
<evidence type="ECO:0000313" key="2">
    <source>
        <dbReference type="Proteomes" id="UP000321436"/>
    </source>
</evidence>
<comment type="caution">
    <text evidence="1">The sequence shown here is derived from an EMBL/GenBank/DDBJ whole genome shotgun (WGS) entry which is preliminary data.</text>
</comment>
<dbReference type="EMBL" id="BKAU01000005">
    <property type="protein sequence ID" value="GEP98045.1"/>
    <property type="molecule type" value="Genomic_DNA"/>
</dbReference>
<keyword evidence="2" id="KW-1185">Reference proteome</keyword>
<evidence type="ECO:0008006" key="3">
    <source>
        <dbReference type="Google" id="ProtNLM"/>
    </source>
</evidence>
<reference evidence="1 2" key="1">
    <citation type="submission" date="2019-07" db="EMBL/GenBank/DDBJ databases">
        <title>Whole genome shotgun sequence of Chitinophaga cymbidii NBRC 109752.</title>
        <authorList>
            <person name="Hosoyama A."/>
            <person name="Uohara A."/>
            <person name="Ohji S."/>
            <person name="Ichikawa N."/>
        </authorList>
    </citation>
    <scope>NUCLEOTIDE SEQUENCE [LARGE SCALE GENOMIC DNA]</scope>
    <source>
        <strain evidence="1 2">NBRC 109752</strain>
    </source>
</reference>
<accession>A0A512RQS3</accession>
<organism evidence="1 2">
    <name type="scientific">Chitinophaga cymbidii</name>
    <dbReference type="NCBI Taxonomy" id="1096750"/>
    <lineage>
        <taxon>Bacteria</taxon>
        <taxon>Pseudomonadati</taxon>
        <taxon>Bacteroidota</taxon>
        <taxon>Chitinophagia</taxon>
        <taxon>Chitinophagales</taxon>
        <taxon>Chitinophagaceae</taxon>
        <taxon>Chitinophaga</taxon>
    </lineage>
</organism>
<proteinExistence type="predicted"/>
<protein>
    <recommendedName>
        <fullName evidence="3">Lipoprotein</fullName>
    </recommendedName>
</protein>
<dbReference type="Proteomes" id="UP000321436">
    <property type="component" value="Unassembled WGS sequence"/>
</dbReference>
<sequence length="233" mass="25311">MKRPWLLTLVLCALAYSCKKDKDSSMETNINTSFSEGKQGWSAAFAEYSGNNPEIYEMEEGLAPLPAPLDETKQSYRISGSNRSDDLFMYLKRQVSGLQPNARYEAYFEVEIASSAPDSGVGAGGAPGEGVGVGIGMTVEEPVAAPDENNFYRMNIDKINQCCTDGTDMIVAGNLANGGSEYVYRLIKRTGTFSATADAEGKLWLIVGTDSGFEGVTTIYYTKINVRLKQLAQ</sequence>
<gene>
    <name evidence="1" type="ORF">CCY01nite_43050</name>
</gene>
<evidence type="ECO:0000313" key="1">
    <source>
        <dbReference type="EMBL" id="GEP98045.1"/>
    </source>
</evidence>
<dbReference type="AlphaFoldDB" id="A0A512RQS3"/>
<dbReference type="PROSITE" id="PS51257">
    <property type="entry name" value="PROKAR_LIPOPROTEIN"/>
    <property type="match status" value="1"/>
</dbReference>
<name>A0A512RQS3_9BACT</name>